<dbReference type="RefSeq" id="WP_123752782.1">
    <property type="nucleotide sequence ID" value="NZ_RJUR01000012.1"/>
</dbReference>
<gene>
    <name evidence="2" type="ORF">EDF85_1892</name>
</gene>
<comment type="caution">
    <text evidence="2">The sequence shown here is derived from an EMBL/GenBank/DDBJ whole genome shotgun (WGS) entry which is preliminary data.</text>
</comment>
<evidence type="ECO:0008006" key="4">
    <source>
        <dbReference type="Google" id="ProtNLM"/>
    </source>
</evidence>
<sequence length="204" mass="22654">MRIPYRLLASIGLATAGLAAMADPAPVLFGGWRNLATADDAGYVEENMAFAMLPAVVARGTRMAVLDEQRKQTVCCLEVVSVPLEDRLLRHRFDLPGVWVSDLRNDWNIDHRPYLPEVFALQRRDALVAYHFDENGYGHLGGLLVPADARITPQGTLHTGGQTFTVDIDTQPMANDNGSMSRYTLTDTRNPQHRYTVEVPVATY</sequence>
<feature type="signal peptide" evidence="1">
    <location>
        <begin position="1"/>
        <end position="22"/>
    </location>
</feature>
<dbReference type="Proteomes" id="UP000269115">
    <property type="component" value="Unassembled WGS sequence"/>
</dbReference>
<feature type="chain" id="PRO_5040967279" description="Decarboxylase" evidence="1">
    <location>
        <begin position="23"/>
        <end position="204"/>
    </location>
</feature>
<accession>A0A9X8EIT1</accession>
<organism evidence="2 3">
    <name type="scientific">Pseudomonas putida</name>
    <name type="common">Arthrobacter siderocapsulatus</name>
    <dbReference type="NCBI Taxonomy" id="303"/>
    <lineage>
        <taxon>Bacteria</taxon>
        <taxon>Pseudomonadati</taxon>
        <taxon>Pseudomonadota</taxon>
        <taxon>Gammaproteobacteria</taxon>
        <taxon>Pseudomonadales</taxon>
        <taxon>Pseudomonadaceae</taxon>
        <taxon>Pseudomonas</taxon>
    </lineage>
</organism>
<dbReference type="AlphaFoldDB" id="A0A9X8EIT1"/>
<reference evidence="2 3" key="1">
    <citation type="submission" date="2018-11" db="EMBL/GenBank/DDBJ databases">
        <title>Genomic analyses of the natural microbiome of Caenorhabditis elegans.</title>
        <authorList>
            <person name="Samuel B."/>
        </authorList>
    </citation>
    <scope>NUCLEOTIDE SEQUENCE [LARGE SCALE GENOMIC DNA]</scope>
    <source>
        <strain evidence="2 3">BIGb0473</strain>
    </source>
</reference>
<protein>
    <recommendedName>
        <fullName evidence="4">Decarboxylase</fullName>
    </recommendedName>
</protein>
<proteinExistence type="predicted"/>
<keyword evidence="1" id="KW-0732">Signal</keyword>
<evidence type="ECO:0000313" key="3">
    <source>
        <dbReference type="Proteomes" id="UP000269115"/>
    </source>
</evidence>
<name>A0A9X8EIT1_PSEPU</name>
<evidence type="ECO:0000313" key="2">
    <source>
        <dbReference type="EMBL" id="ROQ51425.1"/>
    </source>
</evidence>
<dbReference type="EMBL" id="RJUR01000012">
    <property type="protein sequence ID" value="ROQ51425.1"/>
    <property type="molecule type" value="Genomic_DNA"/>
</dbReference>
<evidence type="ECO:0000256" key="1">
    <source>
        <dbReference type="SAM" id="SignalP"/>
    </source>
</evidence>